<keyword evidence="6" id="KW-1185">Reference proteome</keyword>
<keyword evidence="2" id="KW-0472">Membrane</keyword>
<feature type="transmembrane region" description="Helical" evidence="2">
    <location>
        <begin position="246"/>
        <end position="270"/>
    </location>
</feature>
<dbReference type="InterPro" id="IPR000082">
    <property type="entry name" value="SEA_dom"/>
</dbReference>
<dbReference type="Proteomes" id="UP000823561">
    <property type="component" value="Chromosome 20"/>
</dbReference>
<gene>
    <name evidence="5" type="ORF">AALO_G00253000</name>
</gene>
<evidence type="ECO:0000256" key="1">
    <source>
        <dbReference type="SAM" id="MobiDB-lite"/>
    </source>
</evidence>
<keyword evidence="2" id="KW-1133">Transmembrane helix</keyword>
<feature type="compositionally biased region" description="Polar residues" evidence="1">
    <location>
        <begin position="199"/>
        <end position="230"/>
    </location>
</feature>
<keyword evidence="3" id="KW-0732">Signal</keyword>
<organism evidence="5 6">
    <name type="scientific">Alosa alosa</name>
    <name type="common">allis shad</name>
    <dbReference type="NCBI Taxonomy" id="278164"/>
    <lineage>
        <taxon>Eukaryota</taxon>
        <taxon>Metazoa</taxon>
        <taxon>Chordata</taxon>
        <taxon>Craniata</taxon>
        <taxon>Vertebrata</taxon>
        <taxon>Euteleostomi</taxon>
        <taxon>Actinopterygii</taxon>
        <taxon>Neopterygii</taxon>
        <taxon>Teleostei</taxon>
        <taxon>Clupei</taxon>
        <taxon>Clupeiformes</taxon>
        <taxon>Clupeoidei</taxon>
        <taxon>Clupeidae</taxon>
        <taxon>Alosa</taxon>
    </lineage>
</organism>
<dbReference type="SUPFAM" id="SSF82671">
    <property type="entry name" value="SEA domain"/>
    <property type="match status" value="1"/>
</dbReference>
<accession>A0AAV6FNS0</accession>
<feature type="signal peptide" evidence="3">
    <location>
        <begin position="1"/>
        <end position="27"/>
    </location>
</feature>
<evidence type="ECO:0000313" key="6">
    <source>
        <dbReference type="Proteomes" id="UP000823561"/>
    </source>
</evidence>
<feature type="region of interest" description="Disordered" evidence="1">
    <location>
        <begin position="158"/>
        <end position="230"/>
    </location>
</feature>
<evidence type="ECO:0000313" key="5">
    <source>
        <dbReference type="EMBL" id="KAG5264368.1"/>
    </source>
</evidence>
<feature type="compositionally biased region" description="Polar residues" evidence="1">
    <location>
        <begin position="173"/>
        <end position="188"/>
    </location>
</feature>
<evidence type="ECO:0000259" key="4">
    <source>
        <dbReference type="PROSITE" id="PS50024"/>
    </source>
</evidence>
<name>A0AAV6FNS0_9TELE</name>
<dbReference type="EMBL" id="JADWDJ010000020">
    <property type="protein sequence ID" value="KAG5264368.1"/>
    <property type="molecule type" value="Genomic_DNA"/>
</dbReference>
<keyword evidence="2" id="KW-0812">Transmembrane</keyword>
<feature type="compositionally biased region" description="Low complexity" evidence="1">
    <location>
        <begin position="158"/>
        <end position="172"/>
    </location>
</feature>
<proteinExistence type="predicted"/>
<reference evidence="5" key="1">
    <citation type="submission" date="2020-10" db="EMBL/GenBank/DDBJ databases">
        <title>Chromosome-scale genome assembly of the Allis shad, Alosa alosa.</title>
        <authorList>
            <person name="Margot Z."/>
            <person name="Christophe K."/>
            <person name="Cabau C."/>
            <person name="Louis A."/>
            <person name="Berthelot C."/>
            <person name="Parey E."/>
            <person name="Roest Crollius H."/>
            <person name="Montfort J."/>
            <person name="Robinson-Rechavi M."/>
            <person name="Bucao C."/>
            <person name="Bouchez O."/>
            <person name="Gislard M."/>
            <person name="Lluch J."/>
            <person name="Milhes M."/>
            <person name="Lampietro C."/>
            <person name="Lopez Roques C."/>
            <person name="Donnadieu C."/>
            <person name="Braasch I."/>
            <person name="Desvignes T."/>
            <person name="Postlethwait J."/>
            <person name="Bobe J."/>
            <person name="Guiguen Y."/>
        </authorList>
    </citation>
    <scope>NUCLEOTIDE SEQUENCE</scope>
    <source>
        <strain evidence="5">M-15738</strain>
        <tissue evidence="5">Blood</tissue>
    </source>
</reference>
<feature type="domain" description="SEA" evidence="4">
    <location>
        <begin position="41"/>
        <end position="157"/>
    </location>
</feature>
<feature type="chain" id="PRO_5044000421" description="SEA domain-containing protein" evidence="3">
    <location>
        <begin position="28"/>
        <end position="331"/>
    </location>
</feature>
<dbReference type="AlphaFoldDB" id="A0AAV6FNS0"/>
<dbReference type="PROSITE" id="PS50024">
    <property type="entry name" value="SEA"/>
    <property type="match status" value="1"/>
</dbReference>
<evidence type="ECO:0000256" key="2">
    <source>
        <dbReference type="SAM" id="Phobius"/>
    </source>
</evidence>
<comment type="caution">
    <text evidence="5">The sequence shown here is derived from an EMBL/GenBank/DDBJ whole genome shotgun (WGS) entry which is preliminary data.</text>
</comment>
<dbReference type="InterPro" id="IPR036364">
    <property type="entry name" value="SEA_dom_sf"/>
</dbReference>
<sequence length="331" mass="36536">MAQLSHLWSRGLVWVFLTSAVILLVSATQPNGRIRSQRAVAMAAYSLSTEITNFEFSNSLLDSSSNYYNYLKSLVDFVFIQAYNISIDPEGHFLGTTDMSFTEGKHIHVETTILFSLSPSTLGTIVVRNELLDFMVQTSSSPIQINPIQTFVNETTVPITTRSPTTSRTTTTEASRSNSEPASLTPHSMSPHRQDPTGAATNHTTPLHNNATDWTSTAPGVPNTVHSTSSVSKPLVPYWLDWVPGWGIALLVLASLILLLLIILIILLLLRWCCMDEPEKEPQPRYDPYSHEPYSSHSPAKSPTLKHMGDPGLRTPEKPRGTSTGMYVVNP</sequence>
<feature type="region of interest" description="Disordered" evidence="1">
    <location>
        <begin position="281"/>
        <end position="331"/>
    </location>
</feature>
<evidence type="ECO:0000256" key="3">
    <source>
        <dbReference type="SAM" id="SignalP"/>
    </source>
</evidence>
<feature type="compositionally biased region" description="Basic and acidic residues" evidence="1">
    <location>
        <begin position="281"/>
        <end position="290"/>
    </location>
</feature>
<protein>
    <recommendedName>
        <fullName evidence="4">SEA domain-containing protein</fullName>
    </recommendedName>
</protein>